<keyword evidence="4 6" id="KW-0496">Mitochondrion</keyword>
<feature type="region of interest" description="Disordered" evidence="7">
    <location>
        <begin position="363"/>
        <end position="384"/>
    </location>
</feature>
<evidence type="ECO:0000313" key="8">
    <source>
        <dbReference type="EMBL" id="KAG5461195.1"/>
    </source>
</evidence>
<evidence type="ECO:0000313" key="9">
    <source>
        <dbReference type="Proteomes" id="UP000673691"/>
    </source>
</evidence>
<dbReference type="Proteomes" id="UP000673691">
    <property type="component" value="Unassembled WGS sequence"/>
</dbReference>
<sequence>MPASLQSLMQHCLALYLRGTGWSDENQYANLCAASRSMLDFRAPDSLTFHVAKAPTCHFRAAYSLQALPALDGSVGCLYTSKPVLIRSSRLVPLAEMMEDTVTVSDPEDAGYRRRKGGTRRLFCGPLTPHGRPPPPPCQFPDRRRVRRPAPCVPSSRREKERPPPVRPPLPGDRPLGGLVCAPTRRKLAGSVHDGIVSKPAGLQRTRLSSGAGPSERQLTALLRHASGSWSSELSFATEDELFGGRALYTFLGAPEPDDELLGEWKKRWSIGAEVYYTAKERSGGVSAGVRYRSCAPYAPTTAHTDVTYTLNPMMGHMSTCYTSCVGRGISMCARFDYNMYSYESDLSLGAEWRIAEGWRQERPARDDGHGHPDPPEGSVVYSESRGLPLAGAESRSDAAAAAADEGGDRHGGVLKGRISLRRGLALAFEGRVGTALCSLGLHADFSRRNSPLTSIGMDVQYFA</sequence>
<name>A0A8H8DK25_9FUNG</name>
<feature type="region of interest" description="Disordered" evidence="7">
    <location>
        <begin position="106"/>
        <end position="179"/>
    </location>
</feature>
<keyword evidence="2 6" id="KW-0812">Transmembrane</keyword>
<dbReference type="GO" id="GO:0045040">
    <property type="term" value="P:protein insertion into mitochondrial outer membrane"/>
    <property type="evidence" value="ECO:0007669"/>
    <property type="project" value="UniProtKB-UniRule"/>
</dbReference>
<keyword evidence="5 6" id="KW-0472">Membrane</keyword>
<dbReference type="EMBL" id="JAEFCI010004039">
    <property type="protein sequence ID" value="KAG5461195.1"/>
    <property type="molecule type" value="Genomic_DNA"/>
</dbReference>
<evidence type="ECO:0000256" key="1">
    <source>
        <dbReference type="ARBA" id="ARBA00022452"/>
    </source>
</evidence>
<feature type="compositionally biased region" description="Basic and acidic residues" evidence="7">
    <location>
        <begin position="363"/>
        <end position="375"/>
    </location>
</feature>
<keyword evidence="1 6" id="KW-1134">Transmembrane beta strand</keyword>
<keyword evidence="3 6" id="KW-1000">Mitochondrion outer membrane</keyword>
<accession>A0A8H8DK25</accession>
<evidence type="ECO:0000256" key="2">
    <source>
        <dbReference type="ARBA" id="ARBA00022692"/>
    </source>
</evidence>
<comment type="domain">
    <text evidence="6">Lacks alpha-helical transmembrane segments, suggesting that it resides in the membrane via beta-sheet conformations similar to those predicted for other outer membrane proteins and porin.</text>
</comment>
<dbReference type="GO" id="GO:0001401">
    <property type="term" value="C:SAM complex"/>
    <property type="evidence" value="ECO:0007669"/>
    <property type="project" value="TreeGrafter"/>
</dbReference>
<evidence type="ECO:0000256" key="6">
    <source>
        <dbReference type="HAMAP-Rule" id="MF_03102"/>
    </source>
</evidence>
<dbReference type="GO" id="GO:0070096">
    <property type="term" value="P:mitochondrial outer membrane translocase complex assembly"/>
    <property type="evidence" value="ECO:0007669"/>
    <property type="project" value="UniProtKB-UniRule"/>
</dbReference>
<dbReference type="GO" id="GO:0015914">
    <property type="term" value="P:phospholipid transport"/>
    <property type="evidence" value="ECO:0007669"/>
    <property type="project" value="TreeGrafter"/>
</dbReference>
<comment type="similarity">
    <text evidence="6">Belongs to the MDM10 family.</text>
</comment>
<comment type="subcellular location">
    <subcellularLocation>
        <location evidence="6">Mitochondrion outer membrane</location>
        <topology evidence="6">Multi-pass membrane protein</topology>
    </subcellularLocation>
    <text evidence="6">The ERMES/MDM complex localizes to a few discrete foci (around 10 per single cell), that represent mitochondria-endoplasmic reticulum junctions. These foci are often found next to mtDNA nucleoids.</text>
</comment>
<comment type="subunit">
    <text evidence="6">Component of the ER-mitochondria encounter structure (ERMES) or MDM complex, composed of MMM1, MDM10, MDM12 and MDM34. Associates with the mitochondrial outer membrane sorting assembly machinery SAM(core) complex.</text>
</comment>
<evidence type="ECO:0000256" key="3">
    <source>
        <dbReference type="ARBA" id="ARBA00022787"/>
    </source>
</evidence>
<proteinExistence type="inferred from homology"/>
<dbReference type="PANTHER" id="PTHR28035">
    <property type="entry name" value="MITOCHONDRIAL DISTRIBUTION AND MORPHOLOGY PROTEIN 10"/>
    <property type="match status" value="1"/>
</dbReference>
<dbReference type="GO" id="GO:0032865">
    <property type="term" value="C:ERMES complex"/>
    <property type="evidence" value="ECO:0007669"/>
    <property type="project" value="UniProtKB-UniRule"/>
</dbReference>
<dbReference type="InterPro" id="IPR027539">
    <property type="entry name" value="Mdm10"/>
</dbReference>
<comment type="function">
    <text evidence="6">Component of the ERMES/MDM complex, which serves as a molecular tether to connect the endoplasmic reticulum and mitochondria. Components of this complex are involved in the control of mitochondrial shape and protein biogenesis and may function in phospholipid exchange. MDM10 is involved in the late assembly steps of the general translocase of the mitochondrial outer membrane (TOM complex). Functions in the TOM40-specific route of the assembly of outer membrane beta-barrel proteins, including the association of TOM40 with the receptor TOM22 and small TOM proteins. Can associate with the SAM(core) complex as well as the MDM12-MMM1 complex, both involved in late steps of the major beta-barrel assembly pathway, that is responsible for biogenesis of all outer membrane beta-barrel proteins. May act as a switch that shuttles between both complexes and channels precursor proteins into the TOM40-specific pathway. Plays a role in mitochondrial morphology and in the inheritance of mitochondria.</text>
</comment>
<organism evidence="8 9">
    <name type="scientific">Olpidium bornovanus</name>
    <dbReference type="NCBI Taxonomy" id="278681"/>
    <lineage>
        <taxon>Eukaryota</taxon>
        <taxon>Fungi</taxon>
        <taxon>Fungi incertae sedis</taxon>
        <taxon>Olpidiomycota</taxon>
        <taxon>Olpidiomycotina</taxon>
        <taxon>Olpidiomycetes</taxon>
        <taxon>Olpidiales</taxon>
        <taxon>Olpidiaceae</taxon>
        <taxon>Olpidium</taxon>
    </lineage>
</organism>
<protein>
    <recommendedName>
        <fullName evidence="6">Mitochondrial distribution and morphology protein 10</fullName>
    </recommendedName>
    <alternativeName>
        <fullName evidence="6">Mitochondrial inheritance component MDM10</fullName>
    </alternativeName>
</protein>
<evidence type="ECO:0000256" key="5">
    <source>
        <dbReference type="ARBA" id="ARBA00023136"/>
    </source>
</evidence>
<dbReference type="OrthoDB" id="2103793at2759"/>
<dbReference type="GO" id="GO:0051654">
    <property type="term" value="P:establishment of mitochondrion localization"/>
    <property type="evidence" value="ECO:0007669"/>
    <property type="project" value="TreeGrafter"/>
</dbReference>
<evidence type="ECO:0000256" key="7">
    <source>
        <dbReference type="SAM" id="MobiDB-lite"/>
    </source>
</evidence>
<reference evidence="8 9" key="1">
    <citation type="journal article" name="Sci. Rep.">
        <title>Genome-scale phylogenetic analyses confirm Olpidium as the closest living zoosporic fungus to the non-flagellated, terrestrial fungi.</title>
        <authorList>
            <person name="Chang Y."/>
            <person name="Rochon D."/>
            <person name="Sekimoto S."/>
            <person name="Wang Y."/>
            <person name="Chovatia M."/>
            <person name="Sandor L."/>
            <person name="Salamov A."/>
            <person name="Grigoriev I.V."/>
            <person name="Stajich J.E."/>
            <person name="Spatafora J.W."/>
        </authorList>
    </citation>
    <scope>NUCLEOTIDE SEQUENCE [LARGE SCALE GENOMIC DNA]</scope>
    <source>
        <strain evidence="8">S191</strain>
    </source>
</reference>
<dbReference type="HAMAP" id="MF_03102">
    <property type="entry name" value="Mdm10"/>
    <property type="match status" value="1"/>
</dbReference>
<dbReference type="PANTHER" id="PTHR28035:SF1">
    <property type="entry name" value="MITOCHONDRIAL DISTRIBUTION AND MORPHOLOGY PROTEIN 10"/>
    <property type="match status" value="1"/>
</dbReference>
<dbReference type="Pfam" id="PF12519">
    <property type="entry name" value="MDM10"/>
    <property type="match status" value="2"/>
</dbReference>
<evidence type="ECO:0000256" key="4">
    <source>
        <dbReference type="ARBA" id="ARBA00023128"/>
    </source>
</evidence>
<gene>
    <name evidence="6" type="primary">MDM10</name>
    <name evidence="8" type="ORF">BJ554DRAFT_6646</name>
</gene>
<dbReference type="GO" id="GO:1990456">
    <property type="term" value="P:mitochondrion-endoplasmic reticulum membrane tethering"/>
    <property type="evidence" value="ECO:0007669"/>
    <property type="project" value="UniProtKB-UniRule"/>
</dbReference>
<comment type="caution">
    <text evidence="8">The sequence shown here is derived from an EMBL/GenBank/DDBJ whole genome shotgun (WGS) entry which is preliminary data.</text>
</comment>
<dbReference type="AlphaFoldDB" id="A0A8H8DK25"/>
<keyword evidence="9" id="KW-1185">Reference proteome</keyword>